<dbReference type="EMBL" id="JBHTIW010000005">
    <property type="protein sequence ID" value="MFD0920115.1"/>
    <property type="molecule type" value="Genomic_DNA"/>
</dbReference>
<organism evidence="1 2">
    <name type="scientific">Saccharopolyspora rosea</name>
    <dbReference type="NCBI Taxonomy" id="524884"/>
    <lineage>
        <taxon>Bacteria</taxon>
        <taxon>Bacillati</taxon>
        <taxon>Actinomycetota</taxon>
        <taxon>Actinomycetes</taxon>
        <taxon>Pseudonocardiales</taxon>
        <taxon>Pseudonocardiaceae</taxon>
        <taxon>Saccharopolyspora</taxon>
    </lineage>
</organism>
<evidence type="ECO:0000313" key="1">
    <source>
        <dbReference type="EMBL" id="MFD0920115.1"/>
    </source>
</evidence>
<dbReference type="Proteomes" id="UP001597018">
    <property type="component" value="Unassembled WGS sequence"/>
</dbReference>
<keyword evidence="2" id="KW-1185">Reference proteome</keyword>
<protein>
    <submittedName>
        <fullName evidence="1">Uncharacterized protein</fullName>
    </submittedName>
</protein>
<proteinExistence type="predicted"/>
<comment type="caution">
    <text evidence="1">The sequence shown here is derived from an EMBL/GenBank/DDBJ whole genome shotgun (WGS) entry which is preliminary data.</text>
</comment>
<accession>A0ABW3FS83</accession>
<reference evidence="2" key="1">
    <citation type="journal article" date="2019" name="Int. J. Syst. Evol. Microbiol.">
        <title>The Global Catalogue of Microorganisms (GCM) 10K type strain sequencing project: providing services to taxonomists for standard genome sequencing and annotation.</title>
        <authorList>
            <consortium name="The Broad Institute Genomics Platform"/>
            <consortium name="The Broad Institute Genome Sequencing Center for Infectious Disease"/>
            <person name="Wu L."/>
            <person name="Ma J."/>
        </authorList>
    </citation>
    <scope>NUCLEOTIDE SEQUENCE [LARGE SCALE GENOMIC DNA]</scope>
    <source>
        <strain evidence="2">CCUG 56401</strain>
    </source>
</reference>
<name>A0ABW3FS83_9PSEU</name>
<dbReference type="RefSeq" id="WP_345600876.1">
    <property type="nucleotide sequence ID" value="NZ_BAABLT010000020.1"/>
</dbReference>
<gene>
    <name evidence="1" type="ORF">ACFQ16_10215</name>
</gene>
<evidence type="ECO:0000313" key="2">
    <source>
        <dbReference type="Proteomes" id="UP001597018"/>
    </source>
</evidence>
<sequence length="48" mass="5793">MDRVHHEVAFLGRNVHWTLAELLDLDHAQRRRWVREVGDLVDTTREED</sequence>